<accession>A0A2G5UJ23</accession>
<reference evidence="3" key="1">
    <citation type="submission" date="2017-10" db="EMBL/GenBank/DDBJ databases">
        <title>Rapid genome shrinkage in a self-fertile nematode reveals novel sperm competition proteins.</title>
        <authorList>
            <person name="Yin D."/>
            <person name="Schwarz E.M."/>
            <person name="Thomas C.G."/>
            <person name="Felde R.L."/>
            <person name="Korf I.F."/>
            <person name="Cutter A.D."/>
            <person name="Schartner C.M."/>
            <person name="Ralston E.J."/>
            <person name="Meyer B.J."/>
            <person name="Haag E.S."/>
        </authorList>
    </citation>
    <scope>NUCLEOTIDE SEQUENCE [LARGE SCALE GENOMIC DNA]</scope>
    <source>
        <strain evidence="3">JU1422</strain>
    </source>
</reference>
<dbReference type="Proteomes" id="UP000230233">
    <property type="component" value="Chromosome III"/>
</dbReference>
<dbReference type="PANTHER" id="PTHR31006">
    <property type="entry name" value="F-BOX DOMAIN-CONTAINING PROTEIN-RELATED-RELATED"/>
    <property type="match status" value="1"/>
</dbReference>
<evidence type="ECO:0000313" key="2">
    <source>
        <dbReference type="EMBL" id="PIC39206.1"/>
    </source>
</evidence>
<sequence length="377" mass="44469">MSEEKEATIELNELGDALNEIEKLSPEERFQLLTNFIGGFEKWDQLNEDCRLHVAQFLDYKSMCNLERCSKQDQKTVKDAPIRIFSAEIVQLDNEYMGDRIEVTVRFGFTEDNYELSFSQDRENVERVCVVKRRRKIMIVESSNYCQEAVNFAEKMIRKGQNQLEELRVCIKKYPFENSQMRSLPHCKTARLGVMSKDEMWWWLKWLPKDNLDIWISPYEKNAFTLILSSEELNCQQFRNAEQLTIIGRVDYTNEQFLNLKLKDCLFDSIGVTDEIINQFIKNWINGVGCLFERMYLGSMEDRKVAEILRGIQFREWNQNFKDEISITNKVDPYESITLEIPDTCKGLLCLYHTGKRATSLDGDNYTFYTFPHSIFC</sequence>
<gene>
    <name evidence="2" type="primary">Cnig_chr_III.g10969</name>
    <name evidence="2" type="ORF">B9Z55_010969</name>
</gene>
<comment type="caution">
    <text evidence="2">The sequence shown here is derived from an EMBL/GenBank/DDBJ whole genome shotgun (WGS) entry which is preliminary data.</text>
</comment>
<keyword evidence="3" id="KW-1185">Reference proteome</keyword>
<name>A0A2G5UJ23_9PELO</name>
<organism evidence="2 3">
    <name type="scientific">Caenorhabditis nigoni</name>
    <dbReference type="NCBI Taxonomy" id="1611254"/>
    <lineage>
        <taxon>Eukaryota</taxon>
        <taxon>Metazoa</taxon>
        <taxon>Ecdysozoa</taxon>
        <taxon>Nematoda</taxon>
        <taxon>Chromadorea</taxon>
        <taxon>Rhabditida</taxon>
        <taxon>Rhabditina</taxon>
        <taxon>Rhabditomorpha</taxon>
        <taxon>Rhabditoidea</taxon>
        <taxon>Rhabditidae</taxon>
        <taxon>Peloderinae</taxon>
        <taxon>Caenorhabditis</taxon>
    </lineage>
</organism>
<dbReference type="InterPro" id="IPR042317">
    <property type="entry name" value="She-1-like"/>
</dbReference>
<feature type="domain" description="Sdz-33 F-box" evidence="1">
    <location>
        <begin position="236"/>
        <end position="287"/>
    </location>
</feature>
<dbReference type="InterPro" id="IPR012885">
    <property type="entry name" value="F-box_Sdz-33"/>
</dbReference>
<dbReference type="AlphaFoldDB" id="A0A2G5UJ23"/>
<dbReference type="PANTHER" id="PTHR31006:SF0">
    <property type="entry name" value="F-BOX ASSOCIATED DOMAIN-CONTAINING PROTEIN-RELATED"/>
    <property type="match status" value="1"/>
</dbReference>
<evidence type="ECO:0000259" key="1">
    <source>
        <dbReference type="Pfam" id="PF07735"/>
    </source>
</evidence>
<evidence type="ECO:0000313" key="3">
    <source>
        <dbReference type="Proteomes" id="UP000230233"/>
    </source>
</evidence>
<proteinExistence type="predicted"/>
<dbReference type="Pfam" id="PF07735">
    <property type="entry name" value="FBA_2"/>
    <property type="match status" value="1"/>
</dbReference>
<protein>
    <recommendedName>
        <fullName evidence="1">Sdz-33 F-box domain-containing protein</fullName>
    </recommendedName>
</protein>
<dbReference type="EMBL" id="PDUG01000003">
    <property type="protein sequence ID" value="PIC39206.1"/>
    <property type="molecule type" value="Genomic_DNA"/>
</dbReference>